<evidence type="ECO:0000256" key="1">
    <source>
        <dbReference type="SAM" id="SignalP"/>
    </source>
</evidence>
<feature type="signal peptide" evidence="1">
    <location>
        <begin position="1"/>
        <end position="19"/>
    </location>
</feature>
<dbReference type="Proteomes" id="UP001210231">
    <property type="component" value="Unassembled WGS sequence"/>
</dbReference>
<dbReference type="EMBL" id="JAQGEF010000027">
    <property type="protein sequence ID" value="MDA3616310.1"/>
    <property type="molecule type" value="Genomic_DNA"/>
</dbReference>
<keyword evidence="1" id="KW-0732">Signal</keyword>
<keyword evidence="3" id="KW-1185">Reference proteome</keyword>
<name>A0ABT4UQ37_9BACT</name>
<gene>
    <name evidence="2" type="ORF">O3P16_15950</name>
</gene>
<protein>
    <submittedName>
        <fullName evidence="2">Uncharacterized protein</fullName>
    </submittedName>
</protein>
<organism evidence="2 3">
    <name type="scientific">Polluticaenibacter yanchengensis</name>
    <dbReference type="NCBI Taxonomy" id="3014562"/>
    <lineage>
        <taxon>Bacteria</taxon>
        <taxon>Pseudomonadati</taxon>
        <taxon>Bacteroidota</taxon>
        <taxon>Chitinophagia</taxon>
        <taxon>Chitinophagales</taxon>
        <taxon>Chitinophagaceae</taxon>
        <taxon>Polluticaenibacter</taxon>
    </lineage>
</organism>
<comment type="caution">
    <text evidence="2">The sequence shown here is derived from an EMBL/GenBank/DDBJ whole genome shotgun (WGS) entry which is preliminary data.</text>
</comment>
<dbReference type="RefSeq" id="WP_407032640.1">
    <property type="nucleotide sequence ID" value="NZ_JAQGEF010000027.1"/>
</dbReference>
<accession>A0ABT4UQ37</accession>
<reference evidence="2 3" key="1">
    <citation type="submission" date="2022-12" db="EMBL/GenBank/DDBJ databases">
        <title>Chitinophagaceae gen. sp. nov., a new member of the family Chitinophagaceae, isolated from soil in a chemical factory.</title>
        <authorList>
            <person name="Ke Z."/>
        </authorList>
    </citation>
    <scope>NUCLEOTIDE SEQUENCE [LARGE SCALE GENOMIC DNA]</scope>
    <source>
        <strain evidence="2 3">LY-5</strain>
    </source>
</reference>
<proteinExistence type="predicted"/>
<feature type="chain" id="PRO_5045721819" evidence="1">
    <location>
        <begin position="20"/>
        <end position="92"/>
    </location>
</feature>
<evidence type="ECO:0000313" key="2">
    <source>
        <dbReference type="EMBL" id="MDA3616310.1"/>
    </source>
</evidence>
<evidence type="ECO:0000313" key="3">
    <source>
        <dbReference type="Proteomes" id="UP001210231"/>
    </source>
</evidence>
<sequence length="92" mass="10324">MKKILLSACILFTANICFANSKQINENENLNFSLCTRFFKTHYITCSDGTEMITGLYGWVTYDCETQQIYNNSTILLSDAEACDGHGGFSQT</sequence>